<dbReference type="Proteomes" id="UP000011782">
    <property type="component" value="Unassembled WGS sequence"/>
</dbReference>
<evidence type="ECO:0000313" key="1">
    <source>
        <dbReference type="EMBL" id="EMG31261.1"/>
    </source>
</evidence>
<dbReference type="PATRIC" id="fig|1073353.3.peg.462"/>
<name>M3IM82_9BACT</name>
<comment type="caution">
    <text evidence="1">The sequence shown here is derived from an EMBL/GenBank/DDBJ whole genome shotgun (WGS) entry which is preliminary data.</text>
</comment>
<accession>M3IM82</accession>
<sequence>MPVSCFYSYILFIFKDIKFTVKFDRKFGSYKIAKPRSSPGSARIFCAKFSQEYLNLRAEKAKFSQI</sequence>
<evidence type="ECO:0000313" key="2">
    <source>
        <dbReference type="Proteomes" id="UP000011782"/>
    </source>
</evidence>
<gene>
    <name evidence="1" type="ORF">H740_02182</name>
</gene>
<proteinExistence type="predicted"/>
<protein>
    <submittedName>
        <fullName evidence="1">Uncharacterized protein</fullName>
    </submittedName>
</protein>
<reference evidence="1 2" key="1">
    <citation type="submission" date="2013-02" db="EMBL/GenBank/DDBJ databases">
        <title>Co-occurrence of anaerobic bacteria in colorectal carcinomas.</title>
        <authorList>
            <person name="Holt R.A."/>
            <person name="Warren R.L."/>
            <person name="Allen-Vercoe E."/>
            <person name="Pleasance S."/>
            <person name="Freeman D.J."/>
            <person name="Watson P."/>
            <person name="Moore R."/>
            <person name="Cochrane K."/>
        </authorList>
    </citation>
    <scope>NUCLEOTIDE SEQUENCE [LARGE SCALE GENOMIC DNA]</scope>
    <source>
        <strain evidence="1 2">CC57C</strain>
    </source>
</reference>
<dbReference type="AlphaFoldDB" id="M3IM82"/>
<dbReference type="EMBL" id="AOTD01000051">
    <property type="protein sequence ID" value="EMG31261.1"/>
    <property type="molecule type" value="Genomic_DNA"/>
</dbReference>
<organism evidence="1 2">
    <name type="scientific">Campylobacter showae CC57C</name>
    <dbReference type="NCBI Taxonomy" id="1073353"/>
    <lineage>
        <taxon>Bacteria</taxon>
        <taxon>Pseudomonadati</taxon>
        <taxon>Campylobacterota</taxon>
        <taxon>Epsilonproteobacteria</taxon>
        <taxon>Campylobacterales</taxon>
        <taxon>Campylobacteraceae</taxon>
        <taxon>Campylobacter</taxon>
    </lineage>
</organism>